<dbReference type="NCBIfam" id="TIGR02833">
    <property type="entry name" value="spore_III_AB"/>
    <property type="match status" value="1"/>
</dbReference>
<gene>
    <name evidence="1" type="ORF">KHA91_06405</name>
</gene>
<reference evidence="1 2" key="1">
    <citation type="submission" date="2021-05" db="EMBL/GenBank/DDBJ databases">
        <title>Novel Bacillus species.</title>
        <authorList>
            <person name="Liu G."/>
        </authorList>
    </citation>
    <scope>NUCLEOTIDE SEQUENCE [LARGE SCALE GENOMIC DNA]</scope>
    <source>
        <strain evidence="1 2">FJAT-49682</strain>
    </source>
</reference>
<dbReference type="EMBL" id="JAGYPN010000001">
    <property type="protein sequence ID" value="MBS4222391.1"/>
    <property type="molecule type" value="Genomic_DNA"/>
</dbReference>
<comment type="caution">
    <text evidence="1">The sequence shown here is derived from an EMBL/GenBank/DDBJ whole genome shotgun (WGS) entry which is preliminary data.</text>
</comment>
<dbReference type="InterPro" id="IPR014198">
    <property type="entry name" value="Spore_III_AB"/>
</dbReference>
<proteinExistence type="predicted"/>
<dbReference type="AlphaFoldDB" id="A0A942Z511"/>
<dbReference type="Proteomes" id="UP000676456">
    <property type="component" value="Unassembled WGS sequence"/>
</dbReference>
<dbReference type="Pfam" id="PF09548">
    <property type="entry name" value="Spore_III_AB"/>
    <property type="match status" value="1"/>
</dbReference>
<protein>
    <submittedName>
        <fullName evidence="1">Stage III sporulation protein SpoAB</fullName>
    </submittedName>
</protein>
<keyword evidence="2" id="KW-1185">Reference proteome</keyword>
<evidence type="ECO:0000313" key="1">
    <source>
        <dbReference type="EMBL" id="MBS4222391.1"/>
    </source>
</evidence>
<accession>A0A942Z511</accession>
<name>A0A942Z511_9BACI</name>
<evidence type="ECO:0000313" key="2">
    <source>
        <dbReference type="Proteomes" id="UP000676456"/>
    </source>
</evidence>
<sequence length="171" mass="19382">MIKIIGAICILGATTWAGFESSKKLSERPKQLQLFRNSLQTLDAEIMYGHTPLGEASRKIAAQLPDPVASHYKIFAERLGKEGATVKSAWGESLKEVWSRTALKQSEYEILLQFGENLGRHDRLTQQKQIMLTLVHLEREEEGARDRQKNYEKMVKSLGVLIGMLFIILLL</sequence>
<dbReference type="PIRSF" id="PIRSF021435">
    <property type="entry name" value="SpoIIIAB"/>
    <property type="match status" value="1"/>
</dbReference>
<dbReference type="RefSeq" id="WP_213097344.1">
    <property type="nucleotide sequence ID" value="NZ_JAGYPH010000001.1"/>
</dbReference>
<organism evidence="1 2">
    <name type="scientific">Lederbergia citrea</name>
    <dbReference type="NCBI Taxonomy" id="2833581"/>
    <lineage>
        <taxon>Bacteria</taxon>
        <taxon>Bacillati</taxon>
        <taxon>Bacillota</taxon>
        <taxon>Bacilli</taxon>
        <taxon>Bacillales</taxon>
        <taxon>Bacillaceae</taxon>
        <taxon>Lederbergia</taxon>
    </lineage>
</organism>